<evidence type="ECO:0000313" key="6">
    <source>
        <dbReference type="WBParaSite" id="PEQ_0001027901-mRNA-1"/>
    </source>
</evidence>
<name>A0A914RZG7_PAREQ</name>
<reference evidence="6" key="1">
    <citation type="submission" date="2022-11" db="UniProtKB">
        <authorList>
            <consortium name="WormBaseParasite"/>
        </authorList>
    </citation>
    <scope>IDENTIFICATION</scope>
</reference>
<evidence type="ECO:0000256" key="1">
    <source>
        <dbReference type="ARBA" id="ARBA00022670"/>
    </source>
</evidence>
<proteinExistence type="predicted"/>
<sequence length="169" mass="19427">SLAAWSREKSPRTIRAAVASSAPLLAKVDFSEFGKQVEAIITRADSKCASDIRSLFRSIKEKMRSVEGRQEIVRIFRLDDSLSREKVSEKDVQNFFFVVRNYISYIVMHSSINAVSHLRLPSKFPTQYLVFFGRVLLFHISIEVCRRSGTAWTQQRDNLWAPCNGFEHP</sequence>
<keyword evidence="5" id="KW-1185">Reference proteome</keyword>
<dbReference type="Pfam" id="PF05577">
    <property type="entry name" value="Peptidase_S28"/>
    <property type="match status" value="1"/>
</dbReference>
<dbReference type="GO" id="GO:0008239">
    <property type="term" value="F:dipeptidyl-peptidase activity"/>
    <property type="evidence" value="ECO:0007669"/>
    <property type="project" value="TreeGrafter"/>
</dbReference>
<keyword evidence="3" id="KW-0378">Hydrolase</keyword>
<dbReference type="PANTHER" id="PTHR11010">
    <property type="entry name" value="PROTEASE S28 PRO-X CARBOXYPEPTIDASE-RELATED"/>
    <property type="match status" value="1"/>
</dbReference>
<evidence type="ECO:0000256" key="2">
    <source>
        <dbReference type="ARBA" id="ARBA00022729"/>
    </source>
</evidence>
<evidence type="ECO:0000313" key="5">
    <source>
        <dbReference type="Proteomes" id="UP000887564"/>
    </source>
</evidence>
<dbReference type="Gene3D" id="1.20.120.980">
    <property type="entry name" value="Serine carboxypeptidase S28, SKS domain"/>
    <property type="match status" value="1"/>
</dbReference>
<dbReference type="GO" id="GO:0070008">
    <property type="term" value="F:serine-type exopeptidase activity"/>
    <property type="evidence" value="ECO:0007669"/>
    <property type="project" value="InterPro"/>
</dbReference>
<evidence type="ECO:0000256" key="4">
    <source>
        <dbReference type="ARBA" id="ARBA00023180"/>
    </source>
</evidence>
<dbReference type="Proteomes" id="UP000887564">
    <property type="component" value="Unplaced"/>
</dbReference>
<dbReference type="InterPro" id="IPR042269">
    <property type="entry name" value="Ser_carbopepase_S28_SKS"/>
</dbReference>
<dbReference type="AlphaFoldDB" id="A0A914RZG7"/>
<dbReference type="InterPro" id="IPR008758">
    <property type="entry name" value="Peptidase_S28"/>
</dbReference>
<evidence type="ECO:0000256" key="3">
    <source>
        <dbReference type="ARBA" id="ARBA00022801"/>
    </source>
</evidence>
<organism evidence="5 6">
    <name type="scientific">Parascaris equorum</name>
    <name type="common">Equine roundworm</name>
    <dbReference type="NCBI Taxonomy" id="6256"/>
    <lineage>
        <taxon>Eukaryota</taxon>
        <taxon>Metazoa</taxon>
        <taxon>Ecdysozoa</taxon>
        <taxon>Nematoda</taxon>
        <taxon>Chromadorea</taxon>
        <taxon>Rhabditida</taxon>
        <taxon>Spirurina</taxon>
        <taxon>Ascaridomorpha</taxon>
        <taxon>Ascaridoidea</taxon>
        <taxon>Ascarididae</taxon>
        <taxon>Parascaris</taxon>
    </lineage>
</organism>
<protein>
    <submittedName>
        <fullName evidence="6">Uncharacterized protein</fullName>
    </submittedName>
</protein>
<keyword evidence="1" id="KW-0645">Protease</keyword>
<dbReference type="WBParaSite" id="PEQ_0001027901-mRNA-1">
    <property type="protein sequence ID" value="PEQ_0001027901-mRNA-1"/>
    <property type="gene ID" value="PEQ_0001027901"/>
</dbReference>
<dbReference type="PANTHER" id="PTHR11010:SF38">
    <property type="entry name" value="LYSOSOMAL PRO-X CARBOXYPEPTIDASE"/>
    <property type="match status" value="1"/>
</dbReference>
<keyword evidence="4" id="KW-0325">Glycoprotein</keyword>
<dbReference type="GO" id="GO:0006508">
    <property type="term" value="P:proteolysis"/>
    <property type="evidence" value="ECO:0007669"/>
    <property type="project" value="UniProtKB-KW"/>
</dbReference>
<accession>A0A914RZG7</accession>
<keyword evidence="2" id="KW-0732">Signal</keyword>